<evidence type="ECO:0000256" key="1">
    <source>
        <dbReference type="ARBA" id="ARBA00004141"/>
    </source>
</evidence>
<evidence type="ECO:0000256" key="2">
    <source>
        <dbReference type="ARBA" id="ARBA00022692"/>
    </source>
</evidence>
<dbReference type="PANTHER" id="PTHR24186:SF46">
    <property type="entry name" value="PROTEIN ACCELERATED CELL DEATH 6-LIKE"/>
    <property type="match status" value="1"/>
</dbReference>
<comment type="subcellular location">
    <subcellularLocation>
        <location evidence="1">Membrane</location>
        <topology evidence="1">Multi-pass membrane protein</topology>
    </subcellularLocation>
</comment>
<dbReference type="RefSeq" id="XP_022716954.1">
    <property type="nucleotide sequence ID" value="XM_022861219.1"/>
</dbReference>
<dbReference type="Gene3D" id="1.25.40.20">
    <property type="entry name" value="Ankyrin repeat-containing domain"/>
    <property type="match status" value="3"/>
</dbReference>
<sequence>MDPKFYQYVKSGKVCSLKHVLYQNPGLLFKVTPQENTALHIAVKFGHMTIVTEIYGRCGSLLSKQNLDGDTPLHIAARAGHLSIIDFLVKEIFSSMWRETDEDEIIGKFEILRMGNKENNTVLHEAVRNGHLRVVQLLLKIDPKLACLENFAGESALYLASREGMLEIVNEILTSTNKSAAYGGSEGQTALHAAVIGSHYGTMQALLRAKRQLIREVDHHGRTSLHHAASLGDHKTVKQLLDLDNAVVYILDKHGHSPLYVAASNGHVNVIREIIRQCPDSAELLDLCGRNALHAAILSGKGNVIRYMLETAETEGLINQPDNDGNTPLLLATIGRKIWIVRYLIWDKRVDQRTKNKNGQTAFDLDPSIRESCLTVPRKAVSIIRRKFSSLPTGSIREDIPPSANHEAEDAKMQSYRQMGQTLLMVTTLITTVTFAAAFTMPGGYQQNGAKQGMALLDTSKNLKLFVIYDVIAMTCSTTAACLLFWGVISGKKSYPYCLASATLLTYIALQATAGAFLAGINTVLPQQPYIVIMSIVLDIGFHISTCLLLFHLFKVFHVSEVSQFFISHLYKLKFKKR</sequence>
<evidence type="ECO:0000256" key="7">
    <source>
        <dbReference type="PROSITE-ProRule" id="PRU00023"/>
    </source>
</evidence>
<feature type="transmembrane region" description="Helical" evidence="8">
    <location>
        <begin position="422"/>
        <end position="445"/>
    </location>
</feature>
<evidence type="ECO:0000256" key="3">
    <source>
        <dbReference type="ARBA" id="ARBA00022737"/>
    </source>
</evidence>
<feature type="repeat" description="ANK" evidence="7">
    <location>
        <begin position="68"/>
        <end position="90"/>
    </location>
</feature>
<dbReference type="InterPro" id="IPR036770">
    <property type="entry name" value="Ankyrin_rpt-contain_sf"/>
</dbReference>
<organism evidence="10 11">
    <name type="scientific">Durio zibethinus</name>
    <name type="common">Durian</name>
    <dbReference type="NCBI Taxonomy" id="66656"/>
    <lineage>
        <taxon>Eukaryota</taxon>
        <taxon>Viridiplantae</taxon>
        <taxon>Streptophyta</taxon>
        <taxon>Embryophyta</taxon>
        <taxon>Tracheophyta</taxon>
        <taxon>Spermatophyta</taxon>
        <taxon>Magnoliopsida</taxon>
        <taxon>eudicotyledons</taxon>
        <taxon>Gunneridae</taxon>
        <taxon>Pentapetalae</taxon>
        <taxon>rosids</taxon>
        <taxon>malvids</taxon>
        <taxon>Malvales</taxon>
        <taxon>Malvaceae</taxon>
        <taxon>Helicteroideae</taxon>
        <taxon>Durio</taxon>
    </lineage>
</organism>
<evidence type="ECO:0000313" key="10">
    <source>
        <dbReference type="Proteomes" id="UP000515121"/>
    </source>
</evidence>
<feature type="repeat" description="ANK" evidence="7">
    <location>
        <begin position="220"/>
        <end position="242"/>
    </location>
</feature>
<feature type="transmembrane region" description="Helical" evidence="8">
    <location>
        <begin position="530"/>
        <end position="554"/>
    </location>
</feature>
<dbReference type="Proteomes" id="UP000515121">
    <property type="component" value="Unplaced"/>
</dbReference>
<feature type="domain" description="PGG" evidence="9">
    <location>
        <begin position="415"/>
        <end position="522"/>
    </location>
</feature>
<accession>A0A6P5WLU0</accession>
<dbReference type="SUPFAM" id="SSF48403">
    <property type="entry name" value="Ankyrin repeat"/>
    <property type="match status" value="1"/>
</dbReference>
<dbReference type="AlphaFoldDB" id="A0A6P5WLU0"/>
<dbReference type="GO" id="GO:0005886">
    <property type="term" value="C:plasma membrane"/>
    <property type="evidence" value="ECO:0007669"/>
    <property type="project" value="TreeGrafter"/>
</dbReference>
<dbReference type="PROSITE" id="PS50297">
    <property type="entry name" value="ANK_REP_REGION"/>
    <property type="match status" value="4"/>
</dbReference>
<dbReference type="PROSITE" id="PS50088">
    <property type="entry name" value="ANK_REPEAT"/>
    <property type="match status" value="4"/>
</dbReference>
<evidence type="ECO:0000256" key="4">
    <source>
        <dbReference type="ARBA" id="ARBA00022989"/>
    </source>
</evidence>
<dbReference type="SMART" id="SM00248">
    <property type="entry name" value="ANK"/>
    <property type="match status" value="8"/>
</dbReference>
<dbReference type="OrthoDB" id="303876at2759"/>
<proteinExistence type="predicted"/>
<keyword evidence="10" id="KW-1185">Reference proteome</keyword>
<dbReference type="InterPro" id="IPR002110">
    <property type="entry name" value="Ankyrin_rpt"/>
</dbReference>
<evidence type="ECO:0000256" key="6">
    <source>
        <dbReference type="ARBA" id="ARBA00023136"/>
    </source>
</evidence>
<reference evidence="11" key="1">
    <citation type="submission" date="2025-08" db="UniProtKB">
        <authorList>
            <consortium name="RefSeq"/>
        </authorList>
    </citation>
    <scope>IDENTIFICATION</scope>
    <source>
        <tissue evidence="11">Fruit stalk</tissue>
    </source>
</reference>
<keyword evidence="5 7" id="KW-0040">ANK repeat</keyword>
<feature type="transmembrane region" description="Helical" evidence="8">
    <location>
        <begin position="465"/>
        <end position="486"/>
    </location>
</feature>
<gene>
    <name evidence="11" type="primary">LOC111275717</name>
</gene>
<evidence type="ECO:0000256" key="8">
    <source>
        <dbReference type="SAM" id="Phobius"/>
    </source>
</evidence>
<dbReference type="KEGG" id="dzi:111275717"/>
<feature type="repeat" description="ANK" evidence="7">
    <location>
        <begin position="118"/>
        <end position="150"/>
    </location>
</feature>
<dbReference type="Pfam" id="PF12796">
    <property type="entry name" value="Ank_2"/>
    <property type="match status" value="3"/>
</dbReference>
<name>A0A6P5WLU0_DURZI</name>
<evidence type="ECO:0000259" key="9">
    <source>
        <dbReference type="Pfam" id="PF13962"/>
    </source>
</evidence>
<dbReference type="GeneID" id="111275717"/>
<evidence type="ECO:0000256" key="5">
    <source>
        <dbReference type="ARBA" id="ARBA00023043"/>
    </source>
</evidence>
<feature type="transmembrane region" description="Helical" evidence="8">
    <location>
        <begin position="498"/>
        <end position="518"/>
    </location>
</feature>
<dbReference type="Pfam" id="PF13962">
    <property type="entry name" value="PGG"/>
    <property type="match status" value="1"/>
</dbReference>
<keyword evidence="2 8" id="KW-0812">Transmembrane</keyword>
<dbReference type="PANTHER" id="PTHR24186">
    <property type="entry name" value="PROTEIN PHOSPHATASE 1 REGULATORY SUBUNIT"/>
    <property type="match status" value="1"/>
</dbReference>
<keyword evidence="3" id="KW-0677">Repeat</keyword>
<dbReference type="InterPro" id="IPR026961">
    <property type="entry name" value="PGG_dom"/>
</dbReference>
<feature type="repeat" description="ANK" evidence="7">
    <location>
        <begin position="254"/>
        <end position="276"/>
    </location>
</feature>
<evidence type="ECO:0000313" key="11">
    <source>
        <dbReference type="RefSeq" id="XP_022716954.1"/>
    </source>
</evidence>
<keyword evidence="4 8" id="KW-1133">Transmembrane helix</keyword>
<protein>
    <submittedName>
        <fullName evidence="11">Protein ACCELERATED CELL DEATH 6-like</fullName>
    </submittedName>
</protein>
<keyword evidence="6 8" id="KW-0472">Membrane</keyword>